<evidence type="ECO:0000313" key="3">
    <source>
        <dbReference type="Proteomes" id="UP000774570"/>
    </source>
</evidence>
<feature type="chain" id="PRO_5045246842" evidence="1">
    <location>
        <begin position="28"/>
        <end position="248"/>
    </location>
</feature>
<reference evidence="2 3" key="1">
    <citation type="submission" date="2021-07" db="EMBL/GenBank/DDBJ databases">
        <title>Actinomadura sp. PM05-2 isolated from lichen.</title>
        <authorList>
            <person name="Somphong A."/>
            <person name="Phongsopitanun W."/>
            <person name="Tanasupawat S."/>
            <person name="Peongsungnone V."/>
        </authorList>
    </citation>
    <scope>NUCLEOTIDE SEQUENCE [LARGE SCALE GENOMIC DNA]</scope>
    <source>
        <strain evidence="2 3">PM05-2</strain>
    </source>
</reference>
<dbReference type="Proteomes" id="UP000774570">
    <property type="component" value="Unassembled WGS sequence"/>
</dbReference>
<keyword evidence="3" id="KW-1185">Reference proteome</keyword>
<gene>
    <name evidence="2" type="ORF">K1Y72_20305</name>
</gene>
<dbReference type="Pfam" id="PF01674">
    <property type="entry name" value="Lipase_2"/>
    <property type="match status" value="1"/>
</dbReference>
<proteinExistence type="predicted"/>
<dbReference type="GO" id="GO:0016787">
    <property type="term" value="F:hydrolase activity"/>
    <property type="evidence" value="ECO:0007669"/>
    <property type="project" value="UniProtKB-KW"/>
</dbReference>
<feature type="signal peptide" evidence="1">
    <location>
        <begin position="1"/>
        <end position="27"/>
    </location>
</feature>
<keyword evidence="1" id="KW-0732">Signal</keyword>
<dbReference type="Gene3D" id="3.40.50.1820">
    <property type="entry name" value="alpha/beta hydrolase"/>
    <property type="match status" value="1"/>
</dbReference>
<dbReference type="EMBL" id="JAIBOA010000012">
    <property type="protein sequence ID" value="MBW8484738.1"/>
    <property type="molecule type" value="Genomic_DNA"/>
</dbReference>
<dbReference type="InterPro" id="IPR029058">
    <property type="entry name" value="AB_hydrolase_fold"/>
</dbReference>
<evidence type="ECO:0000313" key="2">
    <source>
        <dbReference type="EMBL" id="MBW8484738.1"/>
    </source>
</evidence>
<protein>
    <submittedName>
        <fullName evidence="2">Alpha/beta hydrolase</fullName>
    </submittedName>
</protein>
<accession>A0ABS7FWD1</accession>
<dbReference type="InterPro" id="IPR002918">
    <property type="entry name" value="Lipase_EstA/Esterase_EstB"/>
</dbReference>
<dbReference type="RefSeq" id="WP_220167962.1">
    <property type="nucleotide sequence ID" value="NZ_JAIBOA010000012.1"/>
</dbReference>
<evidence type="ECO:0000256" key="1">
    <source>
        <dbReference type="SAM" id="SignalP"/>
    </source>
</evidence>
<sequence length="248" mass="24601">MTRAFRTPAALRAAAGLALAASAAALAAAPAPAAGAERVRAADPVLVIGGFDARQDRLDGLAAALTARGHPAETMQLLGDPAGTAPIAESAHAVAVRAAGLLARTGAARVDVVGHSMGGLAQRHYLKFLGGASRVGTAVSVGTPEQGEVLGLLCAVASPGCRDLLPDSAFLKRLNAAPAVPPGPRAYHLYSEQGLGEKAALPGAVNAAVQEFCPGRRVGHAGEPVDAAMQDLVVAALEGRPLAAGCAG</sequence>
<keyword evidence="2" id="KW-0378">Hydrolase</keyword>
<organism evidence="2 3">
    <name type="scientific">Actinomadura parmotrematis</name>
    <dbReference type="NCBI Taxonomy" id="2864039"/>
    <lineage>
        <taxon>Bacteria</taxon>
        <taxon>Bacillati</taxon>
        <taxon>Actinomycetota</taxon>
        <taxon>Actinomycetes</taxon>
        <taxon>Streptosporangiales</taxon>
        <taxon>Thermomonosporaceae</taxon>
        <taxon>Actinomadura</taxon>
    </lineage>
</organism>
<name>A0ABS7FWD1_9ACTN</name>
<dbReference type="SUPFAM" id="SSF53474">
    <property type="entry name" value="alpha/beta-Hydrolases"/>
    <property type="match status" value="1"/>
</dbReference>
<comment type="caution">
    <text evidence="2">The sequence shown here is derived from an EMBL/GenBank/DDBJ whole genome shotgun (WGS) entry which is preliminary data.</text>
</comment>